<evidence type="ECO:0000256" key="4">
    <source>
        <dbReference type="ARBA" id="ARBA00022840"/>
    </source>
</evidence>
<gene>
    <name evidence="6" type="primary">livG</name>
    <name evidence="6" type="ORF">MES5069_680044</name>
</gene>
<keyword evidence="3" id="KW-0547">Nucleotide-binding</keyword>
<protein>
    <submittedName>
        <fullName evidence="6">Branched chain amino acid/phenylalanine ABC transporter ATP binding subunit LivG</fullName>
    </submittedName>
</protein>
<sequence>MPILSLHEVTKAFGGLVAVNRATFSVEPGSIHGLIGPNGAGKTTLFSLITGFYRPTMGRVELDGEDITRLSTSARARKGLVRTFQGTVLFSDLTVEENIANGMLAESSSPWTDWLFESPASRSSRQERAAAIMDYARLSDLRNVGAKDLSHGQQRVLGIAIALAAKPRLLLLDEPFTGMTASEKNRLAEMLRRIREDGATIVLVEHDMRTVMRLCDVITVLNFGSVLTEGTPEQVRRHPEVMAAYLGSAA</sequence>
<proteinExistence type="inferred from homology"/>
<evidence type="ECO:0000256" key="2">
    <source>
        <dbReference type="ARBA" id="ARBA00022448"/>
    </source>
</evidence>
<keyword evidence="4" id="KW-0067">ATP-binding</keyword>
<dbReference type="Proteomes" id="UP001153050">
    <property type="component" value="Unassembled WGS sequence"/>
</dbReference>
<evidence type="ECO:0000313" key="7">
    <source>
        <dbReference type="Proteomes" id="UP001153050"/>
    </source>
</evidence>
<dbReference type="RefSeq" id="WP_254021609.1">
    <property type="nucleotide sequence ID" value="NZ_CAKXZT010000166.1"/>
</dbReference>
<dbReference type="InterPro" id="IPR003593">
    <property type="entry name" value="AAA+_ATPase"/>
</dbReference>
<dbReference type="CDD" id="cd03219">
    <property type="entry name" value="ABC_Mj1267_LivG_branched"/>
    <property type="match status" value="1"/>
</dbReference>
<evidence type="ECO:0000256" key="3">
    <source>
        <dbReference type="ARBA" id="ARBA00022741"/>
    </source>
</evidence>
<dbReference type="InterPro" id="IPR003439">
    <property type="entry name" value="ABC_transporter-like_ATP-bd"/>
</dbReference>
<dbReference type="Pfam" id="PF12399">
    <property type="entry name" value="BCA_ABC_TP_C"/>
    <property type="match status" value="1"/>
</dbReference>
<keyword evidence="7" id="KW-1185">Reference proteome</keyword>
<dbReference type="PROSITE" id="PS50893">
    <property type="entry name" value="ABC_TRANSPORTER_2"/>
    <property type="match status" value="1"/>
</dbReference>
<organism evidence="6 7">
    <name type="scientific">Mesorhizobium escarrei</name>
    <dbReference type="NCBI Taxonomy" id="666018"/>
    <lineage>
        <taxon>Bacteria</taxon>
        <taxon>Pseudomonadati</taxon>
        <taxon>Pseudomonadota</taxon>
        <taxon>Alphaproteobacteria</taxon>
        <taxon>Hyphomicrobiales</taxon>
        <taxon>Phyllobacteriaceae</taxon>
        <taxon>Mesorhizobium</taxon>
    </lineage>
</organism>
<dbReference type="InterPro" id="IPR027417">
    <property type="entry name" value="P-loop_NTPase"/>
</dbReference>
<comment type="caution">
    <text evidence="6">The sequence shown here is derived from an EMBL/GenBank/DDBJ whole genome shotgun (WGS) entry which is preliminary data.</text>
</comment>
<reference evidence="6 7" key="1">
    <citation type="submission" date="2022-03" db="EMBL/GenBank/DDBJ databases">
        <authorList>
            <person name="Brunel B."/>
        </authorList>
    </citation>
    <scope>NUCLEOTIDE SEQUENCE [LARGE SCALE GENOMIC DNA]</scope>
    <source>
        <strain evidence="6">STM5069sample</strain>
    </source>
</reference>
<dbReference type="EMBL" id="CAKXZT010000166">
    <property type="protein sequence ID" value="CAH2408338.1"/>
    <property type="molecule type" value="Genomic_DNA"/>
</dbReference>
<evidence type="ECO:0000313" key="6">
    <source>
        <dbReference type="EMBL" id="CAH2408338.1"/>
    </source>
</evidence>
<dbReference type="PANTHER" id="PTHR45772">
    <property type="entry name" value="CONSERVED COMPONENT OF ABC TRANSPORTER FOR NATURAL AMINO ACIDS-RELATED"/>
    <property type="match status" value="1"/>
</dbReference>
<keyword evidence="2" id="KW-0813">Transport</keyword>
<accession>A0ABN8KDN8</accession>
<evidence type="ECO:0000259" key="5">
    <source>
        <dbReference type="PROSITE" id="PS50893"/>
    </source>
</evidence>
<dbReference type="PROSITE" id="PS00211">
    <property type="entry name" value="ABC_TRANSPORTER_1"/>
    <property type="match status" value="1"/>
</dbReference>
<dbReference type="InterPro" id="IPR051120">
    <property type="entry name" value="ABC_AA/LPS_Transport"/>
</dbReference>
<dbReference type="SMART" id="SM00382">
    <property type="entry name" value="AAA"/>
    <property type="match status" value="1"/>
</dbReference>
<name>A0ABN8KDN8_9HYPH</name>
<dbReference type="InterPro" id="IPR032823">
    <property type="entry name" value="BCA_ABC_TP_C"/>
</dbReference>
<dbReference type="PANTHER" id="PTHR45772:SF9">
    <property type="entry name" value="CONSERVED COMPONENT OF ABC TRANSPORTER FOR NATURAL AMINO ACIDS"/>
    <property type="match status" value="1"/>
</dbReference>
<comment type="similarity">
    <text evidence="1">Belongs to the ABC transporter superfamily.</text>
</comment>
<dbReference type="InterPro" id="IPR017871">
    <property type="entry name" value="ABC_transporter-like_CS"/>
</dbReference>
<dbReference type="SUPFAM" id="SSF52540">
    <property type="entry name" value="P-loop containing nucleoside triphosphate hydrolases"/>
    <property type="match status" value="1"/>
</dbReference>
<evidence type="ECO:0000256" key="1">
    <source>
        <dbReference type="ARBA" id="ARBA00005417"/>
    </source>
</evidence>
<dbReference type="Gene3D" id="3.40.50.300">
    <property type="entry name" value="P-loop containing nucleotide triphosphate hydrolases"/>
    <property type="match status" value="1"/>
</dbReference>
<feature type="domain" description="ABC transporter" evidence="5">
    <location>
        <begin position="4"/>
        <end position="248"/>
    </location>
</feature>
<dbReference type="Pfam" id="PF00005">
    <property type="entry name" value="ABC_tran"/>
    <property type="match status" value="1"/>
</dbReference>